<gene>
    <name evidence="1" type="ORF">GW534_07050</name>
</gene>
<evidence type="ECO:0008006" key="3">
    <source>
        <dbReference type="Google" id="ProtNLM"/>
    </source>
</evidence>
<reference evidence="1 2" key="1">
    <citation type="submission" date="2020-01" db="EMBL/GenBank/DDBJ databases">
        <title>A novel Bacillus sp. from Pasinler.</title>
        <authorList>
            <person name="Adiguzel A."/>
            <person name="Ay H."/>
            <person name="Baltaci M.O."/>
        </authorList>
    </citation>
    <scope>NUCLEOTIDE SEQUENCE [LARGE SCALE GENOMIC DNA]</scope>
    <source>
        <strain evidence="1 2">P1</strain>
    </source>
</reference>
<evidence type="ECO:0000313" key="2">
    <source>
        <dbReference type="Proteomes" id="UP000743899"/>
    </source>
</evidence>
<comment type="caution">
    <text evidence="1">The sequence shown here is derived from an EMBL/GenBank/DDBJ whole genome shotgun (WGS) entry which is preliminary data.</text>
</comment>
<accession>A0ABX0A3Y1</accession>
<keyword evidence="2" id="KW-1185">Reference proteome</keyword>
<evidence type="ECO:0000313" key="1">
    <source>
        <dbReference type="EMBL" id="NCU17522.1"/>
    </source>
</evidence>
<dbReference type="Proteomes" id="UP000743899">
    <property type="component" value="Unassembled WGS sequence"/>
</dbReference>
<protein>
    <recommendedName>
        <fullName evidence="3">KTSC domain-containing protein</fullName>
    </recommendedName>
</protein>
<name>A0ABX0A3Y1_9BACI</name>
<dbReference type="EMBL" id="JAACYS010000024">
    <property type="protein sequence ID" value="NCU17522.1"/>
    <property type="molecule type" value="Genomic_DNA"/>
</dbReference>
<proteinExistence type="predicted"/>
<sequence>MILSGNRVTAINWNATPYKSRNVSKQELIDILGPEEGAYEYEYAQKVRRNIEKAVRAAANAVYGSGTSQANSFI</sequence>
<organism evidence="1 2">
    <name type="scientific">Pallidibacillus pasinlerensis</name>
    <dbReference type="NCBI Taxonomy" id="2703818"/>
    <lineage>
        <taxon>Bacteria</taxon>
        <taxon>Bacillati</taxon>
        <taxon>Bacillota</taxon>
        <taxon>Bacilli</taxon>
        <taxon>Bacillales</taxon>
        <taxon>Bacillaceae</taxon>
        <taxon>Pallidibacillus</taxon>
    </lineage>
</organism>